<name>A0A2Z2NUW5_9GAMM</name>
<evidence type="ECO:0000259" key="1">
    <source>
        <dbReference type="Pfam" id="PF08241"/>
    </source>
</evidence>
<dbReference type="AlphaFoldDB" id="A0A2Z2NUW5"/>
<dbReference type="Proteomes" id="UP000250079">
    <property type="component" value="Chromosome"/>
</dbReference>
<dbReference type="PANTHER" id="PTHR43591">
    <property type="entry name" value="METHYLTRANSFERASE"/>
    <property type="match status" value="1"/>
</dbReference>
<protein>
    <submittedName>
        <fullName evidence="2">Demethylmenaquinone methyltransferase</fullName>
        <ecNumber evidence="2">2.1.1.163</ecNumber>
    </submittedName>
</protein>
<dbReference type="InterPro" id="IPR013216">
    <property type="entry name" value="Methyltransf_11"/>
</dbReference>
<keyword evidence="3" id="KW-1185">Reference proteome</keyword>
<sequence length="267" mass="29172">MTDPFQDVDSTDSEFVAIVVAALESRAAEDHMIPIVEQYLDRLNWLDGATHIEVGAGTGPIARRMAARANSGRIIAIDPSEKLIVSARELADDLSNIEFEVGDGSALRFAAGSIDSVVMHTVLSHVPEPKILLIEAMRVLKAGGKLVICDADFEKSFLGNFEGDPLNACAKYFVQNFVTQPYLISNIRRIATSVGFKIDEFRVDSRTITDTDGGLGWIKMGTKQMVERGLIGEELADALASEYIRRKEDGVLYGHQPFGTLVATKPE</sequence>
<dbReference type="RefSeq" id="WP_088918684.1">
    <property type="nucleotide sequence ID" value="NZ_CP018632.1"/>
</dbReference>
<dbReference type="SUPFAM" id="SSF53335">
    <property type="entry name" value="S-adenosyl-L-methionine-dependent methyltransferases"/>
    <property type="match status" value="1"/>
</dbReference>
<dbReference type="PANTHER" id="PTHR43591:SF24">
    <property type="entry name" value="2-METHOXY-6-POLYPRENYL-1,4-BENZOQUINOL METHYLASE, MITOCHONDRIAL"/>
    <property type="match status" value="1"/>
</dbReference>
<keyword evidence="2" id="KW-0808">Transferase</keyword>
<evidence type="ECO:0000313" key="3">
    <source>
        <dbReference type="Proteomes" id="UP000250079"/>
    </source>
</evidence>
<evidence type="ECO:0000313" key="2">
    <source>
        <dbReference type="EMBL" id="ASJ73518.1"/>
    </source>
</evidence>
<dbReference type="GO" id="GO:0043770">
    <property type="term" value="F:demethylmenaquinone methyltransferase activity"/>
    <property type="evidence" value="ECO:0007669"/>
    <property type="project" value="UniProtKB-EC"/>
</dbReference>
<dbReference type="EC" id="2.1.1.163" evidence="2"/>
<organism evidence="2 3">
    <name type="scientific">Granulosicoccus antarcticus IMCC3135</name>
    <dbReference type="NCBI Taxonomy" id="1192854"/>
    <lineage>
        <taxon>Bacteria</taxon>
        <taxon>Pseudomonadati</taxon>
        <taxon>Pseudomonadota</taxon>
        <taxon>Gammaproteobacteria</taxon>
        <taxon>Chromatiales</taxon>
        <taxon>Granulosicoccaceae</taxon>
        <taxon>Granulosicoccus</taxon>
    </lineage>
</organism>
<reference evidence="2 3" key="1">
    <citation type="submission" date="2016-12" db="EMBL/GenBank/DDBJ databases">
        <authorList>
            <person name="Song W.-J."/>
            <person name="Kurnit D.M."/>
        </authorList>
    </citation>
    <scope>NUCLEOTIDE SEQUENCE [LARGE SCALE GENOMIC DNA]</scope>
    <source>
        <strain evidence="2 3">IMCC3135</strain>
    </source>
</reference>
<dbReference type="InterPro" id="IPR029063">
    <property type="entry name" value="SAM-dependent_MTases_sf"/>
</dbReference>
<dbReference type="EMBL" id="CP018632">
    <property type="protein sequence ID" value="ASJ73518.1"/>
    <property type="molecule type" value="Genomic_DNA"/>
</dbReference>
<dbReference type="GO" id="GO:0008757">
    <property type="term" value="F:S-adenosylmethionine-dependent methyltransferase activity"/>
    <property type="evidence" value="ECO:0007669"/>
    <property type="project" value="InterPro"/>
</dbReference>
<feature type="domain" description="Methyltransferase type 11" evidence="1">
    <location>
        <begin position="53"/>
        <end position="148"/>
    </location>
</feature>
<accession>A0A2Z2NUW5</accession>
<dbReference type="CDD" id="cd02440">
    <property type="entry name" value="AdoMet_MTases"/>
    <property type="match status" value="1"/>
</dbReference>
<dbReference type="Gene3D" id="3.40.50.150">
    <property type="entry name" value="Vaccinia Virus protein VP39"/>
    <property type="match status" value="1"/>
</dbReference>
<dbReference type="GO" id="GO:0032259">
    <property type="term" value="P:methylation"/>
    <property type="evidence" value="ECO:0007669"/>
    <property type="project" value="UniProtKB-KW"/>
</dbReference>
<dbReference type="KEGG" id="gai:IMCC3135_17180"/>
<keyword evidence="2" id="KW-0489">Methyltransferase</keyword>
<dbReference type="OrthoDB" id="9772751at2"/>
<gene>
    <name evidence="2" type="primary">menG</name>
    <name evidence="2" type="ORF">IMCC3135_17180</name>
</gene>
<proteinExistence type="predicted"/>
<dbReference type="Pfam" id="PF08241">
    <property type="entry name" value="Methyltransf_11"/>
    <property type="match status" value="1"/>
</dbReference>